<accession>A0ACB9Z9Z4</accession>
<gene>
    <name evidence="1" type="ORF">F4820DRAFT_409920</name>
</gene>
<organism evidence="1 2">
    <name type="scientific">Hypoxylon rubiginosum</name>
    <dbReference type="NCBI Taxonomy" id="110542"/>
    <lineage>
        <taxon>Eukaryota</taxon>
        <taxon>Fungi</taxon>
        <taxon>Dikarya</taxon>
        <taxon>Ascomycota</taxon>
        <taxon>Pezizomycotina</taxon>
        <taxon>Sordariomycetes</taxon>
        <taxon>Xylariomycetidae</taxon>
        <taxon>Xylariales</taxon>
        <taxon>Hypoxylaceae</taxon>
        <taxon>Hypoxylon</taxon>
    </lineage>
</organism>
<comment type="caution">
    <text evidence="1">The sequence shown here is derived from an EMBL/GenBank/DDBJ whole genome shotgun (WGS) entry which is preliminary data.</text>
</comment>
<evidence type="ECO:0000313" key="2">
    <source>
        <dbReference type="Proteomes" id="UP001497700"/>
    </source>
</evidence>
<protein>
    <submittedName>
        <fullName evidence="1">Uncharacterized protein</fullName>
    </submittedName>
</protein>
<dbReference type="Proteomes" id="UP001497700">
    <property type="component" value="Unassembled WGS sequence"/>
</dbReference>
<sequence length="709" mass="81539">MKCLGTKERGPGIPAPTWTTLLPELKAQICELLYVTHPLSLVNLASTSKNSYAVAAIFLFRTIKVFVNERDKPQPNLQQYINHLELFGALNHVRRLVIYGPGWRNTELTGFGYQQPKLIRTLAYVPDLERENDEDPLRTRFDKHTGVDVLDNIRHSAFVPDSSYGEVTYPFDEQWRPLANLIRQLPMLSDVIYQCSTQFPPCLLEALHEHQPVCRLHVDSFRLRCLGSTPMKMDQHELMLITSPCLHSINIRTGERDLYNFRHWVPVHHLGAIFRLVAGVTPNIKEVHVSGMHSCQTTQHGEWHSSFRPRWESLPIPRAGPRQKGSLSCLQLCGSDDHPIGGQDIDDWGAHTDFTALRTLKLDSEVTQSALETLVNKHSFPSLETLSLSLEPLALPVIGPVEYCLLLERFLQSLPRLSTLKITNWQHHFSLDWVLGPGLRTLWLEPRIDFDRLTTQHDLTAQNIAQIRERCPLLKNLTLVVRRSKGDSSESALYRELGTLPKLQHLSLKMDPSRDGGLLNPTWSWNEDPSFAHVSTAETVRRELLRAAFFQMEDLRKKQAQDMFINSAVDDSLALAIFKAISETKERHNIIPLDKLEIRLVDPNFPFTPNGRIYFELEKYISMLGRSWQVVRMPRDGSGQVLMAQEINKKERERASRRIEEDFRGVRKIVTTDRSRPLEVIFREIWPQRREGSTLQEDWRSWPLSTPTT</sequence>
<proteinExistence type="predicted"/>
<dbReference type="EMBL" id="MU393437">
    <property type="protein sequence ID" value="KAI4868615.1"/>
    <property type="molecule type" value="Genomic_DNA"/>
</dbReference>
<evidence type="ECO:0000313" key="1">
    <source>
        <dbReference type="EMBL" id="KAI4868615.1"/>
    </source>
</evidence>
<name>A0ACB9Z9Z4_9PEZI</name>
<reference evidence="1 2" key="1">
    <citation type="journal article" date="2022" name="New Phytol.">
        <title>Ecological generalism drives hyperdiversity of secondary metabolite gene clusters in xylarialean endophytes.</title>
        <authorList>
            <person name="Franco M.E.E."/>
            <person name="Wisecaver J.H."/>
            <person name="Arnold A.E."/>
            <person name="Ju Y.M."/>
            <person name="Slot J.C."/>
            <person name="Ahrendt S."/>
            <person name="Moore L.P."/>
            <person name="Eastman K.E."/>
            <person name="Scott K."/>
            <person name="Konkel Z."/>
            <person name="Mondo S.J."/>
            <person name="Kuo A."/>
            <person name="Hayes R.D."/>
            <person name="Haridas S."/>
            <person name="Andreopoulos B."/>
            <person name="Riley R."/>
            <person name="LaButti K."/>
            <person name="Pangilinan J."/>
            <person name="Lipzen A."/>
            <person name="Amirebrahimi M."/>
            <person name="Yan J."/>
            <person name="Adam C."/>
            <person name="Keymanesh K."/>
            <person name="Ng V."/>
            <person name="Louie K."/>
            <person name="Northen T."/>
            <person name="Drula E."/>
            <person name="Henrissat B."/>
            <person name="Hsieh H.M."/>
            <person name="Youens-Clark K."/>
            <person name="Lutzoni F."/>
            <person name="Miadlikowska J."/>
            <person name="Eastwood D.C."/>
            <person name="Hamelin R.C."/>
            <person name="Grigoriev I.V."/>
            <person name="U'Ren J.M."/>
        </authorList>
    </citation>
    <scope>NUCLEOTIDE SEQUENCE [LARGE SCALE GENOMIC DNA]</scope>
    <source>
        <strain evidence="1 2">CBS 119005</strain>
    </source>
</reference>
<keyword evidence="2" id="KW-1185">Reference proteome</keyword>